<evidence type="ECO:0000313" key="3">
    <source>
        <dbReference type="Proteomes" id="UP001500443"/>
    </source>
</evidence>
<dbReference type="EMBL" id="BAAAPF010000041">
    <property type="protein sequence ID" value="GAA2118438.1"/>
    <property type="molecule type" value="Genomic_DNA"/>
</dbReference>
<reference evidence="2 3" key="1">
    <citation type="journal article" date="2019" name="Int. J. Syst. Evol. Microbiol.">
        <title>The Global Catalogue of Microorganisms (GCM) 10K type strain sequencing project: providing services to taxonomists for standard genome sequencing and annotation.</title>
        <authorList>
            <consortium name="The Broad Institute Genomics Platform"/>
            <consortium name="The Broad Institute Genome Sequencing Center for Infectious Disease"/>
            <person name="Wu L."/>
            <person name="Ma J."/>
        </authorList>
    </citation>
    <scope>NUCLEOTIDE SEQUENCE [LARGE SCALE GENOMIC DNA]</scope>
    <source>
        <strain evidence="2 3">JCM 15481</strain>
    </source>
</reference>
<name>A0ABN2XX77_9ACTN</name>
<organism evidence="2 3">
    <name type="scientific">Streptomyces synnematoformans</name>
    <dbReference type="NCBI Taxonomy" id="415721"/>
    <lineage>
        <taxon>Bacteria</taxon>
        <taxon>Bacillati</taxon>
        <taxon>Actinomycetota</taxon>
        <taxon>Actinomycetes</taxon>
        <taxon>Kitasatosporales</taxon>
        <taxon>Streptomycetaceae</taxon>
        <taxon>Streptomyces</taxon>
    </lineage>
</organism>
<gene>
    <name evidence="2" type="ORF">GCM10009802_20070</name>
</gene>
<comment type="caution">
    <text evidence="2">The sequence shown here is derived from an EMBL/GenBank/DDBJ whole genome shotgun (WGS) entry which is preliminary data.</text>
</comment>
<evidence type="ECO:0000256" key="1">
    <source>
        <dbReference type="SAM" id="MobiDB-lite"/>
    </source>
</evidence>
<dbReference type="Proteomes" id="UP001500443">
    <property type="component" value="Unassembled WGS sequence"/>
</dbReference>
<evidence type="ECO:0008006" key="4">
    <source>
        <dbReference type="Google" id="ProtNLM"/>
    </source>
</evidence>
<sequence>MEPRHPRQRWAAADERRDEDRSVNDAEQNAAEAVEDTDADGGGPPFGQTPDETVGHLASLDDGERLDAIGELVKWAAGQGELELQRYRRAVVDAKLMGARDWSSLAAAAKKERVHAIRAAVRSDCPYTAENGCLYVATPDGGQLLLARFVPEVVAQVIRDDGAEVTTLIRIRVTRPGGQAADVEVPAERLPQARRWAAQAIGASAVITPMSRDEAHVATAAQYLGDGQWESCTTYAHTGWRSDIGGGWRFLTASGALGAAGLDTSVSVDLGTDHLNLYALPDPLAVAPKVLAEAVRASVELLDVAPLTVTAPLLGAAYRAPLPLLPETGTYVVGPTGSLKSALSAAVLQHYGRRLDARHFPANWTFTGNALEAIAHQLANVLLIIDDYAPQAADDPRRLATAADRVFRGAANSAGRGRLRPDGTRRPERPPKAQVAATGEDVPPGESLRARLTVATVDADAIDPGRLTEAQQLAASGAYELAMAGYVRHLAVQLDADGGYPDRLREQIAELRAELAKVGGTHARVPEAMAGLLTGFRQFLTFAVTTGAFSDEQAGAQLDKVKAALMKVAADQATYGKGMAVAEIYLRALAASLAGGGAHLADQETGREPDEAEKWGWEPTLGAYGTTYRAKGKCIGWLAATGDIYLHPDVAYEVARDHAGRAAEPLATTKVTIHKRLREGSHLASTSEDGRPTVVRRITGRSKRVLHVRTERITGEVPS</sequence>
<feature type="compositionally biased region" description="Basic and acidic residues" evidence="1">
    <location>
        <begin position="419"/>
        <end position="431"/>
    </location>
</feature>
<accession>A0ABN2XX77</accession>
<protein>
    <recommendedName>
        <fullName evidence="4">DUF927 domain-containing protein</fullName>
    </recommendedName>
</protein>
<feature type="compositionally biased region" description="Basic and acidic residues" evidence="1">
    <location>
        <begin position="12"/>
        <end position="24"/>
    </location>
</feature>
<feature type="region of interest" description="Disordered" evidence="1">
    <location>
        <begin position="1"/>
        <end position="52"/>
    </location>
</feature>
<evidence type="ECO:0000313" key="2">
    <source>
        <dbReference type="EMBL" id="GAA2118438.1"/>
    </source>
</evidence>
<proteinExistence type="predicted"/>
<feature type="region of interest" description="Disordered" evidence="1">
    <location>
        <begin position="411"/>
        <end position="445"/>
    </location>
</feature>
<keyword evidence="3" id="KW-1185">Reference proteome</keyword>